<dbReference type="InterPro" id="IPR053717">
    <property type="entry name" value="MerB_lyase_sf"/>
</dbReference>
<dbReference type="GO" id="GO:0018836">
    <property type="term" value="F:alkylmercury lyase activity"/>
    <property type="evidence" value="ECO:0007669"/>
    <property type="project" value="InterPro"/>
</dbReference>
<evidence type="ECO:0000313" key="2">
    <source>
        <dbReference type="Proteomes" id="UP000291483"/>
    </source>
</evidence>
<dbReference type="Gene3D" id="3.30.450.410">
    <property type="match status" value="1"/>
</dbReference>
<keyword evidence="1" id="KW-0456">Lyase</keyword>
<accession>A0A4Q8AMY4</accession>
<dbReference type="AlphaFoldDB" id="A0A4Q8AMY4"/>
<comment type="caution">
    <text evidence="1">The sequence shown here is derived from an EMBL/GenBank/DDBJ whole genome shotgun (WGS) entry which is preliminary data.</text>
</comment>
<keyword evidence="2" id="KW-1185">Reference proteome</keyword>
<name>A0A4Q8AMY4_9MICO</name>
<dbReference type="Pfam" id="PF03243">
    <property type="entry name" value="MerB"/>
    <property type="match status" value="1"/>
</dbReference>
<sequence>MTETQRRDPMSSPENRRIRDLVYATFAAEGRAPSIGELARVTGADTETVKRLLSELHGAHALVLNVERDAVRMAHPFTAAPMAFVLTPLDGRDDRRWWGGCAWDSFGISAAINLDVRIDTACPQCGRSLSLVAGPDTAPQGELAVRFPRPAAEWWEDVVATCTMIRLFCSRDHAEQWTAEHAPGTGYVADAGTVWDLAQAWYGDRLDPAFEPHSREHNQALLEERGLSGEFWRLP</sequence>
<evidence type="ECO:0000313" key="1">
    <source>
        <dbReference type="EMBL" id="RZU65868.1"/>
    </source>
</evidence>
<organism evidence="1 2">
    <name type="scientific">Microterricola gilva</name>
    <dbReference type="NCBI Taxonomy" id="393267"/>
    <lineage>
        <taxon>Bacteria</taxon>
        <taxon>Bacillati</taxon>
        <taxon>Actinomycetota</taxon>
        <taxon>Actinomycetes</taxon>
        <taxon>Micrococcales</taxon>
        <taxon>Microbacteriaceae</taxon>
        <taxon>Microterricola</taxon>
    </lineage>
</organism>
<proteinExistence type="predicted"/>
<dbReference type="SUPFAM" id="SSF160387">
    <property type="entry name" value="NosL/MerB-like"/>
    <property type="match status" value="1"/>
</dbReference>
<protein>
    <submittedName>
        <fullName evidence="1">Alkylmercury lyase-like protein</fullName>
    </submittedName>
</protein>
<dbReference type="Proteomes" id="UP000291483">
    <property type="component" value="Unassembled WGS sequence"/>
</dbReference>
<dbReference type="InterPro" id="IPR004927">
    <property type="entry name" value="MerB"/>
</dbReference>
<dbReference type="EMBL" id="SHLC01000001">
    <property type="protein sequence ID" value="RZU65868.1"/>
    <property type="molecule type" value="Genomic_DNA"/>
</dbReference>
<reference evidence="1 2" key="1">
    <citation type="submission" date="2019-02" db="EMBL/GenBank/DDBJ databases">
        <title>Sequencing the genomes of 1000 actinobacteria strains.</title>
        <authorList>
            <person name="Klenk H.-P."/>
        </authorList>
    </citation>
    <scope>NUCLEOTIDE SEQUENCE [LARGE SCALE GENOMIC DNA]</scope>
    <source>
        <strain evidence="1 2">DSM 18319</strain>
    </source>
</reference>
<dbReference type="RefSeq" id="WP_242616335.1">
    <property type="nucleotide sequence ID" value="NZ_SHLC01000001.1"/>
</dbReference>
<gene>
    <name evidence="1" type="ORF">EV379_2207</name>
</gene>